<dbReference type="Gene3D" id="1.10.720.30">
    <property type="entry name" value="SAP domain"/>
    <property type="match status" value="1"/>
</dbReference>
<reference evidence="8 9" key="1">
    <citation type="journal article" date="2010" name="Science">
        <title>Genomic comparison of the ants Camponotus floridanus and Harpegnathos saltator.</title>
        <authorList>
            <person name="Bonasio R."/>
            <person name="Zhang G."/>
            <person name="Ye C."/>
            <person name="Mutti N.S."/>
            <person name="Fang X."/>
            <person name="Qin N."/>
            <person name="Donahue G."/>
            <person name="Yang P."/>
            <person name="Li Q."/>
            <person name="Li C."/>
            <person name="Zhang P."/>
            <person name="Huang Z."/>
            <person name="Berger S.L."/>
            <person name="Reinberg D."/>
            <person name="Wang J."/>
            <person name="Liebig J."/>
        </authorList>
    </citation>
    <scope>NUCLEOTIDE SEQUENCE [LARGE SCALE GENOMIC DNA]</scope>
    <source>
        <strain evidence="8 9">R22 G/1</strain>
    </source>
</reference>
<dbReference type="SUPFAM" id="SSF52540">
    <property type="entry name" value="P-loop containing nucleoside triphosphate hydrolases"/>
    <property type="match status" value="1"/>
</dbReference>
<keyword evidence="4" id="KW-0539">Nucleus</keyword>
<dbReference type="STRING" id="610380.E2C534"/>
<dbReference type="SMART" id="SM00449">
    <property type="entry name" value="SPRY"/>
    <property type="match status" value="1"/>
</dbReference>
<dbReference type="OMA" id="TGVWQTQ"/>
<organism evidence="9">
    <name type="scientific">Harpegnathos saltator</name>
    <name type="common">Jerdon's jumping ant</name>
    <dbReference type="NCBI Taxonomy" id="610380"/>
    <lineage>
        <taxon>Eukaryota</taxon>
        <taxon>Metazoa</taxon>
        <taxon>Ecdysozoa</taxon>
        <taxon>Arthropoda</taxon>
        <taxon>Hexapoda</taxon>
        <taxon>Insecta</taxon>
        <taxon>Pterygota</taxon>
        <taxon>Neoptera</taxon>
        <taxon>Endopterygota</taxon>
        <taxon>Hymenoptera</taxon>
        <taxon>Apocrita</taxon>
        <taxon>Aculeata</taxon>
        <taxon>Formicoidea</taxon>
        <taxon>Formicidae</taxon>
        <taxon>Ponerinae</taxon>
        <taxon>Ponerini</taxon>
        <taxon>Harpegnathos</taxon>
    </lineage>
</organism>
<feature type="compositionally biased region" description="Low complexity" evidence="5">
    <location>
        <begin position="939"/>
        <end position="978"/>
    </location>
</feature>
<dbReference type="InterPro" id="IPR043136">
    <property type="entry name" value="B30.2/SPRY_sf"/>
</dbReference>
<feature type="compositionally biased region" description="Basic and acidic residues" evidence="5">
    <location>
        <begin position="330"/>
        <end position="347"/>
    </location>
</feature>
<keyword evidence="3" id="KW-0597">Phosphoprotein</keyword>
<dbReference type="GO" id="GO:0003723">
    <property type="term" value="F:RNA binding"/>
    <property type="evidence" value="ECO:0007669"/>
    <property type="project" value="TreeGrafter"/>
</dbReference>
<dbReference type="PROSITE" id="PS50800">
    <property type="entry name" value="SAP"/>
    <property type="match status" value="1"/>
</dbReference>
<protein>
    <submittedName>
        <fullName evidence="8">Heterogeneous nuclear ribonucleoprotein U-like protein 1</fullName>
    </submittedName>
</protein>
<dbReference type="Proteomes" id="UP000008237">
    <property type="component" value="Unassembled WGS sequence"/>
</dbReference>
<keyword evidence="8" id="KW-0687">Ribonucleoprotein</keyword>
<dbReference type="InterPro" id="IPR036361">
    <property type="entry name" value="SAP_dom_sf"/>
</dbReference>
<evidence type="ECO:0000256" key="1">
    <source>
        <dbReference type="ARBA" id="ARBA00004123"/>
    </source>
</evidence>
<dbReference type="GO" id="GO:0005634">
    <property type="term" value="C:nucleus"/>
    <property type="evidence" value="ECO:0007669"/>
    <property type="project" value="UniProtKB-SubCell"/>
</dbReference>
<feature type="region of interest" description="Disordered" evidence="5">
    <location>
        <begin position="1067"/>
        <end position="1091"/>
    </location>
</feature>
<dbReference type="InterPro" id="IPR035778">
    <property type="entry name" value="SPRY_hnRNP_U"/>
</dbReference>
<dbReference type="SUPFAM" id="SSF68906">
    <property type="entry name" value="SAP domain"/>
    <property type="match status" value="1"/>
</dbReference>
<dbReference type="InterPro" id="IPR027417">
    <property type="entry name" value="P-loop_NTPase"/>
</dbReference>
<dbReference type="EMBL" id="GL452737">
    <property type="protein sequence ID" value="EFN76942.1"/>
    <property type="molecule type" value="Genomic_DNA"/>
</dbReference>
<evidence type="ECO:0000313" key="8">
    <source>
        <dbReference type="EMBL" id="EFN76942.1"/>
    </source>
</evidence>
<keyword evidence="9" id="KW-1185">Reference proteome</keyword>
<feature type="compositionally biased region" description="Acidic residues" evidence="5">
    <location>
        <begin position="266"/>
        <end position="275"/>
    </location>
</feature>
<dbReference type="Pfam" id="PF13671">
    <property type="entry name" value="AAA_33"/>
    <property type="match status" value="1"/>
</dbReference>
<dbReference type="Pfam" id="PF00622">
    <property type="entry name" value="SPRY"/>
    <property type="match status" value="1"/>
</dbReference>
<feature type="domain" description="B30.2/SPRY" evidence="6">
    <location>
        <begin position="401"/>
        <end position="604"/>
    </location>
</feature>
<dbReference type="InterPro" id="IPR003034">
    <property type="entry name" value="SAP_dom"/>
</dbReference>
<gene>
    <name evidence="8" type="ORF">EAI_12656</name>
</gene>
<feature type="region of interest" description="Disordered" evidence="5">
    <location>
        <begin position="38"/>
        <end position="183"/>
    </location>
</feature>
<feature type="region of interest" description="Disordered" evidence="5">
    <location>
        <begin position="264"/>
        <end position="290"/>
    </location>
</feature>
<name>E2C534_HARSA</name>
<comment type="subcellular location">
    <subcellularLocation>
        <location evidence="1">Nucleus</location>
    </subcellularLocation>
</comment>
<feature type="compositionally biased region" description="Basic and acidic residues" evidence="5">
    <location>
        <begin position="59"/>
        <end position="70"/>
    </location>
</feature>
<feature type="region of interest" description="Disordered" evidence="5">
    <location>
        <begin position="330"/>
        <end position="416"/>
    </location>
</feature>
<dbReference type="InterPro" id="IPR013320">
    <property type="entry name" value="ConA-like_dom_sf"/>
</dbReference>
<feature type="region of interest" description="Disordered" evidence="5">
    <location>
        <begin position="812"/>
        <end position="983"/>
    </location>
</feature>
<feature type="compositionally biased region" description="Basic and acidic residues" evidence="5">
    <location>
        <begin position="276"/>
        <end position="290"/>
    </location>
</feature>
<dbReference type="CDD" id="cd12884">
    <property type="entry name" value="SPRY_hnRNP"/>
    <property type="match status" value="1"/>
</dbReference>
<feature type="region of interest" description="Disordered" evidence="5">
    <location>
        <begin position="226"/>
        <end position="251"/>
    </location>
</feature>
<feature type="compositionally biased region" description="Basic and acidic residues" evidence="5">
    <location>
        <begin position="368"/>
        <end position="395"/>
    </location>
</feature>
<evidence type="ECO:0000256" key="2">
    <source>
        <dbReference type="ARBA" id="ARBA00022481"/>
    </source>
</evidence>
<dbReference type="PANTHER" id="PTHR12381:SF56">
    <property type="entry name" value="B30.2_SPRY DOMAIN-CONTAINING PROTEIN-RELATED"/>
    <property type="match status" value="1"/>
</dbReference>
<dbReference type="PhylomeDB" id="E2C534"/>
<dbReference type="Gene3D" id="3.40.50.300">
    <property type="entry name" value="P-loop containing nucleotide triphosphate hydrolases"/>
    <property type="match status" value="1"/>
</dbReference>
<evidence type="ECO:0000256" key="5">
    <source>
        <dbReference type="SAM" id="MobiDB-lite"/>
    </source>
</evidence>
<dbReference type="PANTHER" id="PTHR12381">
    <property type="entry name" value="HETEROGENEOUS NUCLEAR RIBONUCLEOPROTEIN U FAMILY MEMBER"/>
    <property type="match status" value="1"/>
</dbReference>
<dbReference type="InterPro" id="IPR003877">
    <property type="entry name" value="SPRY_dom"/>
</dbReference>
<dbReference type="GO" id="GO:1990904">
    <property type="term" value="C:ribonucleoprotein complex"/>
    <property type="evidence" value="ECO:0007669"/>
    <property type="project" value="UniProtKB-KW"/>
</dbReference>
<feature type="compositionally biased region" description="Basic and acidic residues" evidence="5">
    <location>
        <begin position="908"/>
        <end position="926"/>
    </location>
</feature>
<feature type="compositionally biased region" description="Polar residues" evidence="5">
    <location>
        <begin position="90"/>
        <end position="107"/>
    </location>
</feature>
<keyword evidence="2" id="KW-0488">Methylation</keyword>
<dbReference type="OrthoDB" id="445357at2759"/>
<evidence type="ECO:0000313" key="9">
    <source>
        <dbReference type="Proteomes" id="UP000008237"/>
    </source>
</evidence>
<feature type="compositionally biased region" description="Acidic residues" evidence="5">
    <location>
        <begin position="349"/>
        <end position="362"/>
    </location>
</feature>
<feature type="domain" description="SAP" evidence="7">
    <location>
        <begin position="3"/>
        <end position="37"/>
    </location>
</feature>
<dbReference type="SUPFAM" id="SSF49899">
    <property type="entry name" value="Concanavalin A-like lectins/glucanases"/>
    <property type="match status" value="1"/>
</dbReference>
<feature type="compositionally biased region" description="Basic and acidic residues" evidence="5">
    <location>
        <begin position="826"/>
        <end position="862"/>
    </location>
</feature>
<dbReference type="InterPro" id="IPR001870">
    <property type="entry name" value="B30.2/SPRY"/>
</dbReference>
<evidence type="ECO:0000259" key="7">
    <source>
        <dbReference type="PROSITE" id="PS50800"/>
    </source>
</evidence>
<dbReference type="Gene3D" id="2.60.120.920">
    <property type="match status" value="1"/>
</dbReference>
<feature type="compositionally biased region" description="Low complexity" evidence="5">
    <location>
        <begin position="71"/>
        <end position="89"/>
    </location>
</feature>
<proteinExistence type="predicted"/>
<evidence type="ECO:0000259" key="6">
    <source>
        <dbReference type="PROSITE" id="PS50188"/>
    </source>
</evidence>
<evidence type="ECO:0000256" key="3">
    <source>
        <dbReference type="ARBA" id="ARBA00022553"/>
    </source>
</evidence>
<dbReference type="InParanoid" id="E2C534"/>
<dbReference type="PROSITE" id="PS50188">
    <property type="entry name" value="B302_SPRY"/>
    <property type="match status" value="1"/>
</dbReference>
<feature type="compositionally biased region" description="Basic and acidic residues" evidence="5">
    <location>
        <begin position="145"/>
        <end position="162"/>
    </location>
</feature>
<dbReference type="KEGG" id="hst:105190077"/>
<dbReference type="AlphaFoldDB" id="E2C534"/>
<dbReference type="SMART" id="SM00513">
    <property type="entry name" value="SAP"/>
    <property type="match status" value="1"/>
</dbReference>
<accession>E2C534</accession>
<feature type="compositionally biased region" description="Low complexity" evidence="5">
    <location>
        <begin position="108"/>
        <end position="120"/>
    </location>
</feature>
<dbReference type="Pfam" id="PF02037">
    <property type="entry name" value="SAP"/>
    <property type="match status" value="1"/>
</dbReference>
<evidence type="ECO:0000256" key="4">
    <source>
        <dbReference type="ARBA" id="ARBA00023242"/>
    </source>
</evidence>
<dbReference type="GO" id="GO:0000380">
    <property type="term" value="P:alternative mRNA splicing, via spliceosome"/>
    <property type="evidence" value="ECO:0007669"/>
    <property type="project" value="TreeGrafter"/>
</dbReference>
<sequence>MDPAKLKVVELRAALAERGLDTKGNKPVLVERLRKALEEESQEHVQDNPALPTEDVDETTVKETSERIVESTRSSQPPRTPSRASRSSTMVTPTKISTRNASRTSITPNSSKQSSPNKPQYIEKTREVLATISESTSEEPLVQEKISKLSPEKHKEEQKDMASEILQNETFVQMSPEKPRENEAKHIDDLEDDGCEMNVSQVPASEPSEKSSIIEHVDQFSRTLEETEEPSVDMVSNVQQPSPRALVDKTKDVTKLEEKTEVKDDIDIEMEDDNFEKDVEDKSSVEEENIEHVEDTCNVKDNVDIPKVEQPTHVTSDQIDKICDVELKDKQKVINDRCTEPENKMDVSDNMEDMDDKMDDTNDSQNEQDVKDVKMEAKQDVKLDTDESNQKECKDRKRKRSPSPVEVRQPSPALHKREEELDYDEYAVILSYYDSDLNLIINKNGFYSATPMHNDDLCHMWAGSRASYGFTSGKVYYEAKITENCLSASQDKEKLHMFRIGWSTLGTSMQLGEERFSYAYTSTGKKGTNKEFTDYGPHFGKDDVVGCYLDLTAEDAVELSYTLNGKELGPAFSISKEELGERPLFPHILSKNCAFVCNFGQEDAWCEQIPDYAAVGNVELKDRVAGPRRPDGRADCEVIMMCGLPAVGKTAWARKHAAEHPDKQYNILGIDNLVEKTGDAALCQEQNQPRREVIIDKCNRALDGLLDMAGGRRRNYILDQRSNMYSSVQRRKMRYFSGYQRKAVVVMPADEEEYSQRLSTQDARKSVSDSNLMEMKANFTAPSVGEFFDAVEWVGLNEEESKKLIEKYNKEGKEAGFGQQQPTKRARFDKNEAGNREMRDSRNNRDTRDHRDRRNNYQDRGRNPPWRGGSSMGGWRGDRPQRGGYMRHTGYGPPAPWRIRGRGLAMRGAERRGGGADRRQGNDRNRQVAARQGGWGPMSSSYQGSQQSGWGQQDNWSGGQSQGSWNQQGWGQQQQWGGNWKGYGSSQGAYNQAGYNQGQQQGYGNGNWNSWNQQYYNNQQYWGQQQQSGQTTAAGGQAEIANETAAATSTDTGAGYSYSQGWQSYAQQGRTTTAQSTATSTTQQQQSHSHK</sequence>
<dbReference type="FunCoup" id="E2C534">
    <property type="interactions" value="1649"/>
</dbReference>